<accession>A0A9D1JY49</accession>
<evidence type="ECO:0000259" key="6">
    <source>
        <dbReference type="PROSITE" id="PS50110"/>
    </source>
</evidence>
<dbReference type="CDD" id="cd06170">
    <property type="entry name" value="LuxR_C_like"/>
    <property type="match status" value="1"/>
</dbReference>
<dbReference type="PROSITE" id="PS50110">
    <property type="entry name" value="RESPONSE_REGULATORY"/>
    <property type="match status" value="1"/>
</dbReference>
<name>A0A9D1JY49_9BACT</name>
<keyword evidence="2" id="KW-0238">DNA-binding</keyword>
<keyword evidence="3" id="KW-0804">Transcription</keyword>
<dbReference type="PROSITE" id="PS00622">
    <property type="entry name" value="HTH_LUXR_1"/>
    <property type="match status" value="1"/>
</dbReference>
<evidence type="ECO:0000259" key="5">
    <source>
        <dbReference type="PROSITE" id="PS50043"/>
    </source>
</evidence>
<dbReference type="Gene3D" id="3.40.50.2300">
    <property type="match status" value="1"/>
</dbReference>
<dbReference type="InterPro" id="IPR036388">
    <property type="entry name" value="WH-like_DNA-bd_sf"/>
</dbReference>
<keyword evidence="1" id="KW-0805">Transcription regulation</keyword>
<dbReference type="InterPro" id="IPR016032">
    <property type="entry name" value="Sig_transdc_resp-reg_C-effctor"/>
</dbReference>
<dbReference type="SUPFAM" id="SSF52172">
    <property type="entry name" value="CheY-like"/>
    <property type="match status" value="1"/>
</dbReference>
<reference evidence="7" key="1">
    <citation type="submission" date="2020-10" db="EMBL/GenBank/DDBJ databases">
        <authorList>
            <person name="Gilroy R."/>
        </authorList>
    </citation>
    <scope>NUCLEOTIDE SEQUENCE</scope>
    <source>
        <strain evidence="7">CHK152-2871</strain>
    </source>
</reference>
<evidence type="ECO:0000313" key="8">
    <source>
        <dbReference type="Proteomes" id="UP000886865"/>
    </source>
</evidence>
<protein>
    <submittedName>
        <fullName evidence="7">Response regulator transcription factor</fullName>
    </submittedName>
</protein>
<evidence type="ECO:0000256" key="2">
    <source>
        <dbReference type="ARBA" id="ARBA00023125"/>
    </source>
</evidence>
<evidence type="ECO:0000256" key="3">
    <source>
        <dbReference type="ARBA" id="ARBA00023163"/>
    </source>
</evidence>
<dbReference type="GO" id="GO:0003677">
    <property type="term" value="F:DNA binding"/>
    <property type="evidence" value="ECO:0007669"/>
    <property type="project" value="UniProtKB-KW"/>
</dbReference>
<dbReference type="InterPro" id="IPR039420">
    <property type="entry name" value="WalR-like"/>
</dbReference>
<feature type="modified residue" description="4-aspartylphosphate" evidence="4">
    <location>
        <position position="54"/>
    </location>
</feature>
<dbReference type="Gene3D" id="1.10.10.10">
    <property type="entry name" value="Winged helix-like DNA-binding domain superfamily/Winged helix DNA-binding domain"/>
    <property type="match status" value="1"/>
</dbReference>
<dbReference type="Pfam" id="PF00196">
    <property type="entry name" value="GerE"/>
    <property type="match status" value="1"/>
</dbReference>
<dbReference type="Proteomes" id="UP000886865">
    <property type="component" value="Unassembled WGS sequence"/>
</dbReference>
<sequence length="209" mass="23420">MSTLGKILIIDDNPKLLEDALPMYGYEVKSATDGLLGLKILSEEKEPFDLILLDVVMPNLDGWETLKSIRDNENTKHIPIIMLTAVNEDNKQISGLKFGADDYITKPFILPNLLARVEALLRRSNWSNQKKHTSALPFVTSQPISPLTSREKEILQLVAKGASNADIAQKLFVREVTVKTHLNSIYKKLNVDNRVQAVLLAMQTQIIDS</sequence>
<dbReference type="SMART" id="SM00421">
    <property type="entry name" value="HTH_LUXR"/>
    <property type="match status" value="1"/>
</dbReference>
<evidence type="ECO:0000313" key="7">
    <source>
        <dbReference type="EMBL" id="HIS74332.1"/>
    </source>
</evidence>
<proteinExistence type="predicted"/>
<dbReference type="PRINTS" id="PR00038">
    <property type="entry name" value="HTHLUXR"/>
</dbReference>
<dbReference type="InterPro" id="IPR000792">
    <property type="entry name" value="Tscrpt_reg_LuxR_C"/>
</dbReference>
<dbReference type="SUPFAM" id="SSF46894">
    <property type="entry name" value="C-terminal effector domain of the bipartite response regulators"/>
    <property type="match status" value="1"/>
</dbReference>
<dbReference type="PANTHER" id="PTHR43214:SF37">
    <property type="entry name" value="TRANSCRIPTIONAL REGULATORY PROTEIN YDFI"/>
    <property type="match status" value="1"/>
</dbReference>
<feature type="domain" description="HTH luxR-type" evidence="5">
    <location>
        <begin position="140"/>
        <end position="205"/>
    </location>
</feature>
<dbReference type="EMBL" id="DVJQ01000042">
    <property type="protein sequence ID" value="HIS74332.1"/>
    <property type="molecule type" value="Genomic_DNA"/>
</dbReference>
<dbReference type="AlphaFoldDB" id="A0A9D1JY49"/>
<reference evidence="7" key="2">
    <citation type="journal article" date="2021" name="PeerJ">
        <title>Extensive microbial diversity within the chicken gut microbiome revealed by metagenomics and culture.</title>
        <authorList>
            <person name="Gilroy R."/>
            <person name="Ravi A."/>
            <person name="Getino M."/>
            <person name="Pursley I."/>
            <person name="Horton D.L."/>
            <person name="Alikhan N.F."/>
            <person name="Baker D."/>
            <person name="Gharbi K."/>
            <person name="Hall N."/>
            <person name="Watson M."/>
            <person name="Adriaenssens E.M."/>
            <person name="Foster-Nyarko E."/>
            <person name="Jarju S."/>
            <person name="Secka A."/>
            <person name="Antonio M."/>
            <person name="Oren A."/>
            <person name="Chaudhuri R.R."/>
            <person name="La Ragione R."/>
            <person name="Hildebrand F."/>
            <person name="Pallen M.J."/>
        </authorList>
    </citation>
    <scope>NUCLEOTIDE SEQUENCE</scope>
    <source>
        <strain evidence="7">CHK152-2871</strain>
    </source>
</reference>
<dbReference type="Pfam" id="PF00072">
    <property type="entry name" value="Response_reg"/>
    <property type="match status" value="1"/>
</dbReference>
<dbReference type="FunFam" id="1.10.10.10:FF:000153">
    <property type="entry name" value="LuxR family transcriptional regulator"/>
    <property type="match status" value="1"/>
</dbReference>
<keyword evidence="4" id="KW-0597">Phosphoprotein</keyword>
<dbReference type="PANTHER" id="PTHR43214">
    <property type="entry name" value="TWO-COMPONENT RESPONSE REGULATOR"/>
    <property type="match status" value="1"/>
</dbReference>
<dbReference type="InterPro" id="IPR001789">
    <property type="entry name" value="Sig_transdc_resp-reg_receiver"/>
</dbReference>
<dbReference type="GO" id="GO:0006355">
    <property type="term" value="P:regulation of DNA-templated transcription"/>
    <property type="evidence" value="ECO:0007669"/>
    <property type="project" value="InterPro"/>
</dbReference>
<comment type="caution">
    <text evidence="7">The sequence shown here is derived from an EMBL/GenBank/DDBJ whole genome shotgun (WGS) entry which is preliminary data.</text>
</comment>
<dbReference type="PROSITE" id="PS50043">
    <property type="entry name" value="HTH_LUXR_2"/>
    <property type="match status" value="1"/>
</dbReference>
<feature type="domain" description="Response regulatory" evidence="6">
    <location>
        <begin position="3"/>
        <end position="121"/>
    </location>
</feature>
<dbReference type="GO" id="GO:0000160">
    <property type="term" value="P:phosphorelay signal transduction system"/>
    <property type="evidence" value="ECO:0007669"/>
    <property type="project" value="InterPro"/>
</dbReference>
<evidence type="ECO:0000256" key="4">
    <source>
        <dbReference type="PROSITE-ProRule" id="PRU00169"/>
    </source>
</evidence>
<dbReference type="SMART" id="SM00448">
    <property type="entry name" value="REC"/>
    <property type="match status" value="1"/>
</dbReference>
<gene>
    <name evidence="7" type="ORF">IAA86_04855</name>
</gene>
<evidence type="ECO:0000256" key="1">
    <source>
        <dbReference type="ARBA" id="ARBA00023015"/>
    </source>
</evidence>
<organism evidence="7 8">
    <name type="scientific">Candidatus Galligastranaerophilus intestinavium</name>
    <dbReference type="NCBI Taxonomy" id="2840836"/>
    <lineage>
        <taxon>Bacteria</taxon>
        <taxon>Candidatus Galligastranaerophilus</taxon>
    </lineage>
</organism>
<dbReference type="InterPro" id="IPR011006">
    <property type="entry name" value="CheY-like_superfamily"/>
</dbReference>